<dbReference type="InterPro" id="IPR000192">
    <property type="entry name" value="Aminotrans_V_dom"/>
</dbReference>
<dbReference type="GO" id="GO:0006534">
    <property type="term" value="P:cysteine metabolic process"/>
    <property type="evidence" value="ECO:0007669"/>
    <property type="project" value="UniProtKB-UniRule"/>
</dbReference>
<reference evidence="10" key="1">
    <citation type="submission" date="2022-10" db="EMBL/GenBank/DDBJ databases">
        <authorList>
            <person name="Yu W.X."/>
        </authorList>
    </citation>
    <scope>NUCLEOTIDE SEQUENCE</scope>
    <source>
        <strain evidence="10">AAT</strain>
    </source>
</reference>
<dbReference type="PIRSF" id="PIRSF005572">
    <property type="entry name" value="NifS"/>
    <property type="match status" value="1"/>
</dbReference>
<evidence type="ECO:0000256" key="7">
    <source>
        <dbReference type="RuleBase" id="RU004504"/>
    </source>
</evidence>
<evidence type="ECO:0000256" key="8">
    <source>
        <dbReference type="RuleBase" id="RU004506"/>
    </source>
</evidence>
<evidence type="ECO:0000313" key="10">
    <source>
        <dbReference type="EMBL" id="MCW3787176.1"/>
    </source>
</evidence>
<dbReference type="Pfam" id="PF00266">
    <property type="entry name" value="Aminotran_5"/>
    <property type="match status" value="1"/>
</dbReference>
<dbReference type="InterPro" id="IPR015421">
    <property type="entry name" value="PyrdxlP-dep_Trfase_major"/>
</dbReference>
<accession>A0AAE3M583</accession>
<dbReference type="InterPro" id="IPR016454">
    <property type="entry name" value="Cysteine_dSase"/>
</dbReference>
<evidence type="ECO:0000256" key="2">
    <source>
        <dbReference type="ARBA" id="ARBA00002824"/>
    </source>
</evidence>
<evidence type="ECO:0000256" key="3">
    <source>
        <dbReference type="ARBA" id="ARBA00010447"/>
    </source>
</evidence>
<feature type="domain" description="Aminotransferase class V" evidence="9">
    <location>
        <begin position="24"/>
        <end position="392"/>
    </location>
</feature>
<dbReference type="Gene3D" id="3.40.640.10">
    <property type="entry name" value="Type I PLP-dependent aspartate aminotransferase-like (Major domain)"/>
    <property type="match status" value="1"/>
</dbReference>
<protein>
    <recommendedName>
        <fullName evidence="8">Cysteine desulfurase</fullName>
        <ecNumber evidence="8">2.8.1.7</ecNumber>
    </recommendedName>
</protein>
<name>A0AAE3M583_9BACT</name>
<gene>
    <name evidence="10" type="ORF">OM075_11895</name>
</gene>
<evidence type="ECO:0000256" key="6">
    <source>
        <dbReference type="ARBA" id="ARBA00050776"/>
    </source>
</evidence>
<dbReference type="AlphaFoldDB" id="A0AAE3M583"/>
<evidence type="ECO:0000256" key="1">
    <source>
        <dbReference type="ARBA" id="ARBA00001933"/>
    </source>
</evidence>
<dbReference type="NCBIfam" id="TIGR01979">
    <property type="entry name" value="sufS"/>
    <property type="match status" value="1"/>
</dbReference>
<dbReference type="Gene3D" id="3.90.1150.10">
    <property type="entry name" value="Aspartate Aminotransferase, domain 1"/>
    <property type="match status" value="1"/>
</dbReference>
<dbReference type="PANTHER" id="PTHR43586">
    <property type="entry name" value="CYSTEINE DESULFURASE"/>
    <property type="match status" value="1"/>
</dbReference>
<comment type="function">
    <text evidence="2 8">Catalyzes the removal of elemental sulfur and selenium atoms from L-cysteine, L-cystine, L-selenocysteine, and L-selenocystine to produce L-alanine.</text>
</comment>
<evidence type="ECO:0000313" key="11">
    <source>
        <dbReference type="Proteomes" id="UP001209229"/>
    </source>
</evidence>
<dbReference type="CDD" id="cd06453">
    <property type="entry name" value="SufS_like"/>
    <property type="match status" value="1"/>
</dbReference>
<dbReference type="GO" id="GO:0030170">
    <property type="term" value="F:pyridoxal phosphate binding"/>
    <property type="evidence" value="ECO:0007669"/>
    <property type="project" value="UniProtKB-UniRule"/>
</dbReference>
<dbReference type="InterPro" id="IPR015422">
    <property type="entry name" value="PyrdxlP-dep_Trfase_small"/>
</dbReference>
<dbReference type="PANTHER" id="PTHR43586:SF8">
    <property type="entry name" value="CYSTEINE DESULFURASE 1, CHLOROPLASTIC"/>
    <property type="match status" value="1"/>
</dbReference>
<organism evidence="10 11">
    <name type="scientific">Plebeiibacterium sediminum</name>
    <dbReference type="NCBI Taxonomy" id="2992112"/>
    <lineage>
        <taxon>Bacteria</taxon>
        <taxon>Pseudomonadati</taxon>
        <taxon>Bacteroidota</taxon>
        <taxon>Bacteroidia</taxon>
        <taxon>Marinilabiliales</taxon>
        <taxon>Marinilabiliaceae</taxon>
        <taxon>Plebeiibacterium</taxon>
    </lineage>
</organism>
<dbReference type="InterPro" id="IPR020578">
    <property type="entry name" value="Aminotrans_V_PyrdxlP_BS"/>
</dbReference>
<comment type="caution">
    <text evidence="10">The sequence shown here is derived from an EMBL/GenBank/DDBJ whole genome shotgun (WGS) entry which is preliminary data.</text>
</comment>
<keyword evidence="5 8" id="KW-0663">Pyridoxal phosphate</keyword>
<comment type="similarity">
    <text evidence="3 8">Belongs to the class-V pyridoxal-phosphate-dependent aminotransferase family. Csd subfamily.</text>
</comment>
<keyword evidence="4 8" id="KW-0808">Transferase</keyword>
<dbReference type="InterPro" id="IPR015424">
    <property type="entry name" value="PyrdxlP-dep_Trfase"/>
</dbReference>
<dbReference type="EC" id="2.8.1.7" evidence="8"/>
<evidence type="ECO:0000259" key="9">
    <source>
        <dbReference type="Pfam" id="PF00266"/>
    </source>
</evidence>
<evidence type="ECO:0000256" key="5">
    <source>
        <dbReference type="ARBA" id="ARBA00022898"/>
    </source>
</evidence>
<dbReference type="Proteomes" id="UP001209229">
    <property type="component" value="Unassembled WGS sequence"/>
</dbReference>
<comment type="catalytic activity">
    <reaction evidence="6 8">
        <text>(sulfur carrier)-H + L-cysteine = (sulfur carrier)-SH + L-alanine</text>
        <dbReference type="Rhea" id="RHEA:43892"/>
        <dbReference type="Rhea" id="RHEA-COMP:14737"/>
        <dbReference type="Rhea" id="RHEA-COMP:14739"/>
        <dbReference type="ChEBI" id="CHEBI:29917"/>
        <dbReference type="ChEBI" id="CHEBI:35235"/>
        <dbReference type="ChEBI" id="CHEBI:57972"/>
        <dbReference type="ChEBI" id="CHEBI:64428"/>
        <dbReference type="EC" id="2.8.1.7"/>
    </reaction>
</comment>
<dbReference type="PROSITE" id="PS00595">
    <property type="entry name" value="AA_TRANSFER_CLASS_5"/>
    <property type="match status" value="1"/>
</dbReference>
<dbReference type="GO" id="GO:0031071">
    <property type="term" value="F:cysteine desulfurase activity"/>
    <property type="evidence" value="ECO:0007669"/>
    <property type="project" value="UniProtKB-UniRule"/>
</dbReference>
<dbReference type="EMBL" id="JAPDPJ010000025">
    <property type="protein sequence ID" value="MCW3787176.1"/>
    <property type="molecule type" value="Genomic_DNA"/>
</dbReference>
<evidence type="ECO:0000256" key="4">
    <source>
        <dbReference type="ARBA" id="ARBA00022679"/>
    </source>
</evidence>
<comment type="cofactor">
    <cofactor evidence="1 7">
        <name>pyridoxal 5'-phosphate</name>
        <dbReference type="ChEBI" id="CHEBI:597326"/>
    </cofactor>
</comment>
<dbReference type="InterPro" id="IPR010970">
    <property type="entry name" value="Cys_dSase_SufS"/>
</dbReference>
<dbReference type="SUPFAM" id="SSF53383">
    <property type="entry name" value="PLP-dependent transferases"/>
    <property type="match status" value="1"/>
</dbReference>
<proteinExistence type="inferred from homology"/>
<keyword evidence="11" id="KW-1185">Reference proteome</keyword>
<sequence length="404" mass="45055">MDINKIRAQFPILDSVIHGKPLAYFDNAATTHKPERVVNKVNEVYYTLNSNIHRGVHYLSNQATLAYEEARNKVQHFLNASQSYEVIFTSGATAAINLLATSFGDTYIEEDDEIIVSTMEHHSNIVPWQMMCKRKKAVLKVIPINEKGELDLEAFEAHLSDKTKLVAVTYVSNALGTENPIPEIIKRTHQNNSLIMVDASQAVQHLKVDVQELDVDFLVFSGHKIYGPTGTGALYGKEKYLNEMEPWQGGGEMIKSVTFEETTYNELPFKFEAGTPNIAGAIGLGEAIDFVSEVGIENIAEYEHELLTYATEKLNTIDGMRIFGTSEHKSSVISFLVKEIHPFDMGTMLDKMGLAVRTGHHCAQPIMDYFGIPGTLRASFAVYNTKEEIDRLVEGIAKVAMLFG</sequence>